<evidence type="ECO:0000313" key="1">
    <source>
        <dbReference type="EMBL" id="QHT75916.1"/>
    </source>
</evidence>
<proteinExistence type="predicted"/>
<reference evidence="1" key="1">
    <citation type="journal article" date="2020" name="Nature">
        <title>Giant virus diversity and host interactions through global metagenomics.</title>
        <authorList>
            <person name="Schulz F."/>
            <person name="Roux S."/>
            <person name="Paez-Espino D."/>
            <person name="Jungbluth S."/>
            <person name="Walsh D.A."/>
            <person name="Denef V.J."/>
            <person name="McMahon K.D."/>
            <person name="Konstantinidis K.T."/>
            <person name="Eloe-Fadrosh E.A."/>
            <person name="Kyrpides N.C."/>
            <person name="Woyke T."/>
        </authorList>
    </citation>
    <scope>NUCLEOTIDE SEQUENCE</scope>
    <source>
        <strain evidence="1">GVMAG-M-3300023179-71</strain>
    </source>
</reference>
<accession>A0A6C0H6S6</accession>
<protein>
    <submittedName>
        <fullName evidence="1">Uncharacterized protein</fullName>
    </submittedName>
</protein>
<dbReference type="EMBL" id="MN739884">
    <property type="protein sequence ID" value="QHT75916.1"/>
    <property type="molecule type" value="Genomic_DNA"/>
</dbReference>
<organism evidence="1">
    <name type="scientific">viral metagenome</name>
    <dbReference type="NCBI Taxonomy" id="1070528"/>
    <lineage>
        <taxon>unclassified sequences</taxon>
        <taxon>metagenomes</taxon>
        <taxon>organismal metagenomes</taxon>
    </lineage>
</organism>
<name>A0A6C0H6S6_9ZZZZ</name>
<dbReference type="AlphaFoldDB" id="A0A6C0H6S6"/>
<sequence length="158" mass="19029">MILFLLYGLKKIDKTASISHISFIKNIPNVKIIILSDSIEPILLSWYNSFNVSFSNQPIKYFFYDYSPPFDGIILCNYYTYFFPKPNNFINFSKINLFYDLNFPHHINSNYPIFIPQKYFHKLPFIFFLYFYDCPIYNPHCLLLKKNNYVIHNSNHVF</sequence>